<dbReference type="PRINTS" id="PR00111">
    <property type="entry name" value="ABHYDROLASE"/>
</dbReference>
<dbReference type="EMBL" id="VDFM01000008">
    <property type="protein sequence ID" value="MQS52837.1"/>
    <property type="molecule type" value="Genomic_DNA"/>
</dbReference>
<reference evidence="2 3" key="1">
    <citation type="journal article" date="2019" name="Syst. Appl. Microbiol.">
        <title>Polyphasic characterization of two novel Lactobacillus spp. isolated from blown salami packages: Description of Lactobacillus halodurans sp. nov. and Lactobacillus salsicarnum sp. nov.</title>
        <authorList>
            <person name="Schuster J.A."/>
            <person name="Klingl A."/>
            <person name="Vogel R.F."/>
            <person name="Ehrmann M.A."/>
        </authorList>
    </citation>
    <scope>NUCLEOTIDE SEQUENCE [LARGE SCALE GENOMIC DNA]</scope>
    <source>
        <strain evidence="2 3">TMW 1.2118</strain>
    </source>
</reference>
<evidence type="ECO:0000259" key="1">
    <source>
        <dbReference type="Pfam" id="PF00561"/>
    </source>
</evidence>
<dbReference type="OrthoDB" id="9773293at2"/>
<dbReference type="Proteomes" id="UP000380386">
    <property type="component" value="Unassembled WGS sequence"/>
</dbReference>
<dbReference type="RefSeq" id="WP_153383414.1">
    <property type="nucleotide sequence ID" value="NZ_VDFM01000008.1"/>
</dbReference>
<organism evidence="2 3">
    <name type="scientific">Companilactobacillus mishanensis</name>
    <dbReference type="NCBI Taxonomy" id="2486008"/>
    <lineage>
        <taxon>Bacteria</taxon>
        <taxon>Bacillati</taxon>
        <taxon>Bacillota</taxon>
        <taxon>Bacilli</taxon>
        <taxon>Lactobacillales</taxon>
        <taxon>Lactobacillaceae</taxon>
        <taxon>Companilactobacillus</taxon>
    </lineage>
</organism>
<evidence type="ECO:0000313" key="3">
    <source>
        <dbReference type="Proteomes" id="UP000380386"/>
    </source>
</evidence>
<dbReference type="PANTHER" id="PTHR43433:SF5">
    <property type="entry name" value="AB HYDROLASE-1 DOMAIN-CONTAINING PROTEIN"/>
    <property type="match status" value="1"/>
</dbReference>
<proteinExistence type="predicted"/>
<dbReference type="Gene3D" id="3.40.50.1820">
    <property type="entry name" value="alpha/beta hydrolase"/>
    <property type="match status" value="1"/>
</dbReference>
<dbReference type="Pfam" id="PF00561">
    <property type="entry name" value="Abhydrolase_1"/>
    <property type="match status" value="1"/>
</dbReference>
<comment type="caution">
    <text evidence="2">The sequence shown here is derived from an EMBL/GenBank/DDBJ whole genome shotgun (WGS) entry which is preliminary data.</text>
</comment>
<evidence type="ECO:0000313" key="2">
    <source>
        <dbReference type="EMBL" id="MQS52837.1"/>
    </source>
</evidence>
<dbReference type="GO" id="GO:0016787">
    <property type="term" value="F:hydrolase activity"/>
    <property type="evidence" value="ECO:0007669"/>
    <property type="project" value="UniProtKB-KW"/>
</dbReference>
<dbReference type="InterPro" id="IPR050471">
    <property type="entry name" value="AB_hydrolase"/>
</dbReference>
<protein>
    <submittedName>
        <fullName evidence="2">Alpha/beta hydrolase</fullName>
    </submittedName>
</protein>
<gene>
    <name evidence="2" type="ORF">FHL02_07355</name>
</gene>
<keyword evidence="2" id="KW-0378">Hydrolase</keyword>
<dbReference type="InterPro" id="IPR000073">
    <property type="entry name" value="AB_hydrolase_1"/>
</dbReference>
<dbReference type="SUPFAM" id="SSF53474">
    <property type="entry name" value="alpha/beta-Hydrolases"/>
    <property type="match status" value="1"/>
</dbReference>
<sequence length="282" mass="31532">MDNSHYVSVPNKKVTANNGITYAYREVGVRRGTPIVALNHLSANLDNWDPTIIDGLAKNHWVITFDYQGVGTSSGKVSDSIQLMAVDTINFIQALKLEKVDILAFSMGGMIAQEMMLKDPELLNRVILAGTGPRGGEGIENVTKISDASLARALVTFKDIKTYLFFTRTENGKRSAQDFVARLNIRKKDRDKTINWFAYRRQLRAINAWGKEKPADLSDIDIPTLVVNGDNDIMVPTTPNTYQLKDRIKNSRLIIYTDAGHGSIAQYHESFVKSANEFYGEN</sequence>
<dbReference type="PANTHER" id="PTHR43433">
    <property type="entry name" value="HYDROLASE, ALPHA/BETA FOLD FAMILY PROTEIN"/>
    <property type="match status" value="1"/>
</dbReference>
<name>A0A5P0ZJK1_9LACO</name>
<dbReference type="InterPro" id="IPR029058">
    <property type="entry name" value="AB_hydrolase_fold"/>
</dbReference>
<feature type="domain" description="AB hydrolase-1" evidence="1">
    <location>
        <begin position="41"/>
        <end position="263"/>
    </location>
</feature>
<dbReference type="AlphaFoldDB" id="A0A5P0ZJK1"/>
<accession>A0A5P0ZJK1</accession>